<gene>
    <name evidence="3" type="ORF">P7I04_13035</name>
</gene>
<dbReference type="EMBL" id="JARQDL010000015">
    <property type="protein sequence ID" value="MDT2946946.1"/>
    <property type="molecule type" value="Genomic_DNA"/>
</dbReference>
<sequence length="171" mass="18374">MKINLKKFQNLIRSPSGGALFALTSVILLSVVVLATISVFLSGIGGDKSAVSTKNKTLKVSSTISSSSAKVQSSSQQPKADEQTSEKAVQTTSQNQETVVPSQPCPNQVQISQSQESQVSTVNGQDLNNQSQALREAQLKQEAENQQEAERLKTEYESAGYSVNIIEQNSN</sequence>
<dbReference type="AlphaFoldDB" id="A0AAW8UKU7"/>
<comment type="caution">
    <text evidence="3">The sequence shown here is derived from an EMBL/GenBank/DDBJ whole genome shotgun (WGS) entry which is preliminary data.</text>
</comment>
<feature type="transmembrane region" description="Helical" evidence="2">
    <location>
        <begin position="20"/>
        <end position="44"/>
    </location>
</feature>
<dbReference type="Proteomes" id="UP001250218">
    <property type="component" value="Unassembled WGS sequence"/>
</dbReference>
<evidence type="ECO:0000313" key="3">
    <source>
        <dbReference type="EMBL" id="MDT2946946.1"/>
    </source>
</evidence>
<keyword evidence="2" id="KW-0472">Membrane</keyword>
<evidence type="ECO:0000256" key="1">
    <source>
        <dbReference type="SAM" id="MobiDB-lite"/>
    </source>
</evidence>
<accession>A0AAW8UKU7</accession>
<protein>
    <recommendedName>
        <fullName evidence="5">Secreted protein</fullName>
    </recommendedName>
</protein>
<dbReference type="RefSeq" id="WP_311843776.1">
    <property type="nucleotide sequence ID" value="NZ_JARQDC010000017.1"/>
</dbReference>
<evidence type="ECO:0000256" key="2">
    <source>
        <dbReference type="SAM" id="Phobius"/>
    </source>
</evidence>
<name>A0AAW8UKU7_9LACT</name>
<proteinExistence type="predicted"/>
<evidence type="ECO:0000313" key="4">
    <source>
        <dbReference type="Proteomes" id="UP001250218"/>
    </source>
</evidence>
<feature type="compositionally biased region" description="Polar residues" evidence="1">
    <location>
        <begin position="86"/>
        <end position="107"/>
    </location>
</feature>
<feature type="compositionally biased region" description="Low complexity" evidence="1">
    <location>
        <begin position="62"/>
        <end position="77"/>
    </location>
</feature>
<keyword evidence="2" id="KW-0812">Transmembrane</keyword>
<organism evidence="3 4">
    <name type="scientific">Lactococcus lactis</name>
    <dbReference type="NCBI Taxonomy" id="1358"/>
    <lineage>
        <taxon>Bacteria</taxon>
        <taxon>Bacillati</taxon>
        <taxon>Bacillota</taxon>
        <taxon>Bacilli</taxon>
        <taxon>Lactobacillales</taxon>
        <taxon>Streptococcaceae</taxon>
        <taxon>Lactococcus</taxon>
    </lineage>
</organism>
<reference evidence="3" key="1">
    <citation type="submission" date="2023-03" db="EMBL/GenBank/DDBJ databases">
        <authorList>
            <person name="Shen W."/>
            <person name="Cai J."/>
        </authorList>
    </citation>
    <scope>NUCLEOTIDE SEQUENCE</scope>
    <source>
        <strain evidence="3">Y37</strain>
    </source>
</reference>
<feature type="region of interest" description="Disordered" evidence="1">
    <location>
        <begin position="62"/>
        <end position="131"/>
    </location>
</feature>
<keyword evidence="2" id="KW-1133">Transmembrane helix</keyword>
<feature type="compositionally biased region" description="Low complexity" evidence="1">
    <location>
        <begin position="108"/>
        <end position="122"/>
    </location>
</feature>
<evidence type="ECO:0008006" key="5">
    <source>
        <dbReference type="Google" id="ProtNLM"/>
    </source>
</evidence>